<name>A0ABU3C2Z4_9GAMM</name>
<feature type="domain" description="Peptide methionine sulphoxide reductase MsrA" evidence="6">
    <location>
        <begin position="52"/>
        <end position="203"/>
    </location>
</feature>
<dbReference type="GO" id="GO:0008113">
    <property type="term" value="F:peptide-methionine (S)-S-oxide reductase activity"/>
    <property type="evidence" value="ECO:0007669"/>
    <property type="project" value="UniProtKB-EC"/>
</dbReference>
<comment type="caution">
    <text evidence="7">The sequence shown here is derived from an EMBL/GenBank/DDBJ whole genome shotgun (WGS) entry which is preliminary data.</text>
</comment>
<dbReference type="Pfam" id="PF01625">
    <property type="entry name" value="PMSR"/>
    <property type="match status" value="1"/>
</dbReference>
<evidence type="ECO:0000313" key="8">
    <source>
        <dbReference type="Proteomes" id="UP001251857"/>
    </source>
</evidence>
<sequence>MSKHPMIKTTALAAVALLLTTLVAACGESATTETRSGPEELPAGVDREDLATAVFAAGCFWCVEEAFDPVPGVVKTTSGFIGGQLADPTYKEVVAGDTGHTEAVEVLYDPEKSSYDELLTVFWRNVDPTDAGGQFCDRGSQYRSGIFYTNDPQKAQATASKKALQQDPDAPSPIVTEITEAGPFYMAEQYHQNYYQKNPVRYNFYKTACGRADRLEALWGPK</sequence>
<keyword evidence="1 4" id="KW-0560">Oxidoreductase</keyword>
<reference evidence="7 8" key="1">
    <citation type="submission" date="2023-09" db="EMBL/GenBank/DDBJ databases">
        <authorList>
            <person name="Rey-Velasco X."/>
        </authorList>
    </citation>
    <scope>NUCLEOTIDE SEQUENCE [LARGE SCALE GENOMIC DNA]</scope>
    <source>
        <strain evidence="7 8">W335</strain>
    </source>
</reference>
<dbReference type="Proteomes" id="UP001251857">
    <property type="component" value="Unassembled WGS sequence"/>
</dbReference>
<comment type="catalytic activity">
    <reaction evidence="3 4">
        <text>[thioredoxin]-disulfide + L-methionine + H2O = L-methionine (S)-S-oxide + [thioredoxin]-dithiol</text>
        <dbReference type="Rhea" id="RHEA:19993"/>
        <dbReference type="Rhea" id="RHEA-COMP:10698"/>
        <dbReference type="Rhea" id="RHEA-COMP:10700"/>
        <dbReference type="ChEBI" id="CHEBI:15377"/>
        <dbReference type="ChEBI" id="CHEBI:29950"/>
        <dbReference type="ChEBI" id="CHEBI:50058"/>
        <dbReference type="ChEBI" id="CHEBI:57844"/>
        <dbReference type="ChEBI" id="CHEBI:58772"/>
        <dbReference type="EC" id="1.8.4.11"/>
    </reaction>
</comment>
<gene>
    <name evidence="4 7" type="primary">msrA</name>
    <name evidence="7" type="ORF">RM532_13355</name>
</gene>
<evidence type="ECO:0000313" key="7">
    <source>
        <dbReference type="EMBL" id="MDT0635936.1"/>
    </source>
</evidence>
<organism evidence="7 8">
    <name type="scientific">Spectribacter hydrogenoxidans</name>
    <dbReference type="NCBI Taxonomy" id="3075608"/>
    <lineage>
        <taxon>Bacteria</taxon>
        <taxon>Pseudomonadati</taxon>
        <taxon>Pseudomonadota</taxon>
        <taxon>Gammaproteobacteria</taxon>
        <taxon>Salinisphaerales</taxon>
        <taxon>Salinisphaeraceae</taxon>
        <taxon>Spectribacter</taxon>
    </lineage>
</organism>
<dbReference type="NCBIfam" id="TIGR00401">
    <property type="entry name" value="msrA"/>
    <property type="match status" value="1"/>
</dbReference>
<evidence type="ECO:0000256" key="4">
    <source>
        <dbReference type="HAMAP-Rule" id="MF_01401"/>
    </source>
</evidence>
<keyword evidence="5" id="KW-0732">Signal</keyword>
<feature type="active site" evidence="4">
    <location>
        <position position="59"/>
    </location>
</feature>
<dbReference type="Gene3D" id="3.30.1060.10">
    <property type="entry name" value="Peptide methionine sulphoxide reductase MsrA"/>
    <property type="match status" value="1"/>
</dbReference>
<evidence type="ECO:0000256" key="1">
    <source>
        <dbReference type="ARBA" id="ARBA00023002"/>
    </source>
</evidence>
<evidence type="ECO:0000259" key="6">
    <source>
        <dbReference type="Pfam" id="PF01625"/>
    </source>
</evidence>
<evidence type="ECO:0000256" key="5">
    <source>
        <dbReference type="SAM" id="SignalP"/>
    </source>
</evidence>
<comment type="similarity">
    <text evidence="4">Belongs to the MsrA Met sulfoxide reductase family.</text>
</comment>
<protein>
    <recommendedName>
        <fullName evidence="4">Peptide methionine sulfoxide reductase MsrA</fullName>
        <shortName evidence="4">Protein-methionine-S-oxide reductase</shortName>
        <ecNumber evidence="4">1.8.4.11</ecNumber>
    </recommendedName>
    <alternativeName>
        <fullName evidence="4">Peptide-methionine (S)-S-oxide reductase</fullName>
        <shortName evidence="4">Peptide Met(O) reductase</shortName>
    </alternativeName>
</protein>
<comment type="catalytic activity">
    <reaction evidence="2 4">
        <text>L-methionyl-[protein] + [thioredoxin]-disulfide + H2O = L-methionyl-(S)-S-oxide-[protein] + [thioredoxin]-dithiol</text>
        <dbReference type="Rhea" id="RHEA:14217"/>
        <dbReference type="Rhea" id="RHEA-COMP:10698"/>
        <dbReference type="Rhea" id="RHEA-COMP:10700"/>
        <dbReference type="Rhea" id="RHEA-COMP:12313"/>
        <dbReference type="Rhea" id="RHEA-COMP:12315"/>
        <dbReference type="ChEBI" id="CHEBI:15377"/>
        <dbReference type="ChEBI" id="CHEBI:16044"/>
        <dbReference type="ChEBI" id="CHEBI:29950"/>
        <dbReference type="ChEBI" id="CHEBI:44120"/>
        <dbReference type="ChEBI" id="CHEBI:50058"/>
        <dbReference type="EC" id="1.8.4.11"/>
    </reaction>
</comment>
<dbReference type="EMBL" id="JAVRIB010000015">
    <property type="protein sequence ID" value="MDT0635936.1"/>
    <property type="molecule type" value="Genomic_DNA"/>
</dbReference>
<comment type="function">
    <text evidence="4">Has an important function as a repair enzyme for proteins that have been inactivated by oxidation. Catalyzes the reversible oxidation-reduction of methionine sulfoxide in proteins to methionine.</text>
</comment>
<dbReference type="PANTHER" id="PTHR43774:SF1">
    <property type="entry name" value="PEPTIDE METHIONINE SULFOXIDE REDUCTASE MSRA 2"/>
    <property type="match status" value="1"/>
</dbReference>
<evidence type="ECO:0000256" key="2">
    <source>
        <dbReference type="ARBA" id="ARBA00047806"/>
    </source>
</evidence>
<dbReference type="HAMAP" id="MF_01401">
    <property type="entry name" value="MsrA"/>
    <property type="match status" value="1"/>
</dbReference>
<dbReference type="EC" id="1.8.4.11" evidence="4"/>
<feature type="signal peptide" evidence="5">
    <location>
        <begin position="1"/>
        <end position="24"/>
    </location>
</feature>
<dbReference type="InterPro" id="IPR002569">
    <property type="entry name" value="Met_Sox_Rdtase_MsrA_dom"/>
</dbReference>
<evidence type="ECO:0000256" key="3">
    <source>
        <dbReference type="ARBA" id="ARBA00048782"/>
    </source>
</evidence>
<dbReference type="RefSeq" id="WP_311653831.1">
    <property type="nucleotide sequence ID" value="NZ_JAVRIB010000015.1"/>
</dbReference>
<dbReference type="InterPro" id="IPR036509">
    <property type="entry name" value="Met_Sox_Rdtase_MsrA_sf"/>
</dbReference>
<proteinExistence type="inferred from homology"/>
<dbReference type="PANTHER" id="PTHR43774">
    <property type="entry name" value="PEPTIDE METHIONINE SULFOXIDE REDUCTASE"/>
    <property type="match status" value="1"/>
</dbReference>
<keyword evidence="8" id="KW-1185">Reference proteome</keyword>
<dbReference type="PROSITE" id="PS51257">
    <property type="entry name" value="PROKAR_LIPOPROTEIN"/>
    <property type="match status" value="1"/>
</dbReference>
<accession>A0ABU3C2Z4</accession>
<feature type="chain" id="PRO_5045410850" description="Peptide methionine sulfoxide reductase MsrA" evidence="5">
    <location>
        <begin position="25"/>
        <end position="222"/>
    </location>
</feature>
<dbReference type="SUPFAM" id="SSF55068">
    <property type="entry name" value="Peptide methionine sulfoxide reductase"/>
    <property type="match status" value="1"/>
</dbReference>